<evidence type="ECO:0000313" key="4">
    <source>
        <dbReference type="EMBL" id="SDN93023.1"/>
    </source>
</evidence>
<organism evidence="4 6">
    <name type="scientific">Prevotella communis</name>
    <dbReference type="NCBI Taxonomy" id="2913614"/>
    <lineage>
        <taxon>Bacteria</taxon>
        <taxon>Pseudomonadati</taxon>
        <taxon>Bacteroidota</taxon>
        <taxon>Bacteroidia</taxon>
        <taxon>Bacteroidales</taxon>
        <taxon>Prevotellaceae</taxon>
        <taxon>Prevotella</taxon>
    </lineage>
</organism>
<protein>
    <recommendedName>
        <fullName evidence="2">Protein-glutamine gamma-glutamyltransferase-like C-terminal domain-containing protein</fullName>
    </recommendedName>
</protein>
<evidence type="ECO:0000313" key="3">
    <source>
        <dbReference type="EMBL" id="SDG22798.1"/>
    </source>
</evidence>
<accession>A0A1H0FEC6</accession>
<dbReference type="EMBL" id="FNIW01000005">
    <property type="protein sequence ID" value="SDN93023.1"/>
    <property type="molecule type" value="Genomic_DNA"/>
</dbReference>
<gene>
    <name evidence="4" type="ORF">SAMN04487900_105135</name>
    <name evidence="3" type="ORF">SAMN04487901_101330</name>
</gene>
<accession>A0A1G7SIH1</accession>
<keyword evidence="1" id="KW-0812">Transmembrane</keyword>
<dbReference type="RefSeq" id="WP_091814128.1">
    <property type="nucleotide sequence ID" value="NZ_CP091790.1"/>
</dbReference>
<reference evidence="3 6" key="1">
    <citation type="submission" date="2016-10" db="EMBL/GenBank/DDBJ databases">
        <authorList>
            <person name="de Groot N.N."/>
        </authorList>
    </citation>
    <scope>NUCLEOTIDE SEQUENCE [LARGE SCALE GENOMIC DNA]</scope>
    <source>
        <strain evidence="6">BP1-145</strain>
        <strain evidence="3">BP1-148</strain>
    </source>
</reference>
<reference evidence="4 5" key="2">
    <citation type="submission" date="2016-10" db="EMBL/GenBank/DDBJ databases">
        <authorList>
            <person name="Varghese N."/>
            <person name="Submissions S."/>
        </authorList>
    </citation>
    <scope>NUCLEOTIDE SEQUENCE</scope>
    <source>
        <strain evidence="4">BP1-145</strain>
        <strain evidence="5">BP1-148</strain>
    </source>
</reference>
<dbReference type="Proteomes" id="UP000199134">
    <property type="component" value="Unassembled WGS sequence"/>
</dbReference>
<keyword evidence="1" id="KW-0472">Membrane</keyword>
<evidence type="ECO:0000313" key="5">
    <source>
        <dbReference type="Proteomes" id="UP000198779"/>
    </source>
</evidence>
<evidence type="ECO:0000256" key="1">
    <source>
        <dbReference type="SAM" id="Phobius"/>
    </source>
</evidence>
<dbReference type="Proteomes" id="UP000198779">
    <property type="component" value="Unassembled WGS sequence"/>
</dbReference>
<dbReference type="OrthoDB" id="5491447at2"/>
<sequence length="206" mass="24053">MTADTLQLDLELMTALQSDSQYDYDREINSGGESLLEWLQRVINEWVFDHLDIVLSDDVTNYILIGIGVLVVLFLVFLYWQLRPKLFIRDEKGDDLTYEVQEDTIYGVDFKGDIAKAVQAQDYRMAVRLVYLQTLWHLQNAELINWQPSKTPVEYMRQVNKSDFTAMSQHFIRVRYGNFEATQALFEEMLSLQLSVTQQLTPATHD</sequence>
<dbReference type="EMBL" id="FNCQ01000001">
    <property type="protein sequence ID" value="SDG22798.1"/>
    <property type="molecule type" value="Genomic_DNA"/>
</dbReference>
<dbReference type="InterPro" id="IPR025403">
    <property type="entry name" value="TgpA-like_C"/>
</dbReference>
<keyword evidence="5" id="KW-1185">Reference proteome</keyword>
<dbReference type="Pfam" id="PF13559">
    <property type="entry name" value="DUF4129"/>
    <property type="match status" value="1"/>
</dbReference>
<proteinExistence type="predicted"/>
<dbReference type="STRING" id="645274.SAMN04487901_101330"/>
<feature type="transmembrane region" description="Helical" evidence="1">
    <location>
        <begin position="62"/>
        <end position="82"/>
    </location>
</feature>
<keyword evidence="1" id="KW-1133">Transmembrane helix</keyword>
<dbReference type="AlphaFoldDB" id="A0A1H0FEC6"/>
<evidence type="ECO:0000259" key="2">
    <source>
        <dbReference type="Pfam" id="PF13559"/>
    </source>
</evidence>
<name>A0A1H0FEC6_9BACT</name>
<feature type="domain" description="Protein-glutamine gamma-glutamyltransferase-like C-terminal" evidence="2">
    <location>
        <begin position="131"/>
        <end position="190"/>
    </location>
</feature>
<evidence type="ECO:0000313" key="6">
    <source>
        <dbReference type="Proteomes" id="UP000199134"/>
    </source>
</evidence>